<sequence length="82" mass="9122">MLLPVPLSKTLEELEEDCKTSPLCSLLAFVVARWISVKIISCASFRASCCASKGDRSVWLGPRRGKCSTEDLRYGCELVLQR</sequence>
<dbReference type="EMBL" id="KQ999885">
    <property type="protein sequence ID" value="KZV40691.1"/>
    <property type="molecule type" value="Genomic_DNA"/>
</dbReference>
<organism evidence="1 2">
    <name type="scientific">Dorcoceras hygrometricum</name>
    <dbReference type="NCBI Taxonomy" id="472368"/>
    <lineage>
        <taxon>Eukaryota</taxon>
        <taxon>Viridiplantae</taxon>
        <taxon>Streptophyta</taxon>
        <taxon>Embryophyta</taxon>
        <taxon>Tracheophyta</taxon>
        <taxon>Spermatophyta</taxon>
        <taxon>Magnoliopsida</taxon>
        <taxon>eudicotyledons</taxon>
        <taxon>Gunneridae</taxon>
        <taxon>Pentapetalae</taxon>
        <taxon>asterids</taxon>
        <taxon>lamiids</taxon>
        <taxon>Lamiales</taxon>
        <taxon>Gesneriaceae</taxon>
        <taxon>Didymocarpoideae</taxon>
        <taxon>Trichosporeae</taxon>
        <taxon>Loxocarpinae</taxon>
        <taxon>Dorcoceras</taxon>
    </lineage>
</organism>
<evidence type="ECO:0000313" key="2">
    <source>
        <dbReference type="Proteomes" id="UP000250235"/>
    </source>
</evidence>
<keyword evidence="2" id="KW-1185">Reference proteome</keyword>
<reference evidence="1 2" key="1">
    <citation type="journal article" date="2015" name="Proc. Natl. Acad. Sci. U.S.A.">
        <title>The resurrection genome of Boea hygrometrica: A blueprint for survival of dehydration.</title>
        <authorList>
            <person name="Xiao L."/>
            <person name="Yang G."/>
            <person name="Zhang L."/>
            <person name="Yang X."/>
            <person name="Zhao S."/>
            <person name="Ji Z."/>
            <person name="Zhou Q."/>
            <person name="Hu M."/>
            <person name="Wang Y."/>
            <person name="Chen M."/>
            <person name="Xu Y."/>
            <person name="Jin H."/>
            <person name="Xiao X."/>
            <person name="Hu G."/>
            <person name="Bao F."/>
            <person name="Hu Y."/>
            <person name="Wan P."/>
            <person name="Li L."/>
            <person name="Deng X."/>
            <person name="Kuang T."/>
            <person name="Xiang C."/>
            <person name="Zhu J.K."/>
            <person name="Oliver M.J."/>
            <person name="He Y."/>
        </authorList>
    </citation>
    <scope>NUCLEOTIDE SEQUENCE [LARGE SCALE GENOMIC DNA]</scope>
    <source>
        <strain evidence="2">cv. XS01</strain>
    </source>
</reference>
<proteinExistence type="predicted"/>
<evidence type="ECO:0000313" key="1">
    <source>
        <dbReference type="EMBL" id="KZV40691.1"/>
    </source>
</evidence>
<protein>
    <submittedName>
        <fullName evidence="1">Uncharacterized protein</fullName>
    </submittedName>
</protein>
<dbReference type="AlphaFoldDB" id="A0A2Z7C455"/>
<dbReference type="Proteomes" id="UP000250235">
    <property type="component" value="Unassembled WGS sequence"/>
</dbReference>
<accession>A0A2Z7C455</accession>
<gene>
    <name evidence="1" type="ORF">F511_25774</name>
</gene>
<name>A0A2Z7C455_9LAMI</name>